<reference evidence="1 2" key="1">
    <citation type="submission" date="2009-01" db="EMBL/GenBank/DDBJ databases">
        <authorList>
            <person name="Fulton L."/>
            <person name="Clifton S."/>
            <person name="Fulton B."/>
            <person name="Xu J."/>
            <person name="Minx P."/>
            <person name="Pepin K.H."/>
            <person name="Johnson M."/>
            <person name="Bhonagiri V."/>
            <person name="Nash W.E."/>
            <person name="Mardis E.R."/>
            <person name="Wilson R.K."/>
        </authorList>
    </citation>
    <scope>NUCLEOTIDE SEQUENCE [LARGE SCALE GENOMIC DNA]</scope>
    <source>
        <strain evidence="1 2">DSM 15981</strain>
    </source>
</reference>
<name>C0D2B7_9FIRM</name>
<dbReference type="Proteomes" id="UP000004756">
    <property type="component" value="Unassembled WGS sequence"/>
</dbReference>
<dbReference type="HOGENOM" id="CLU_3307085_0_0_9"/>
<accession>C0D2B7</accession>
<comment type="caution">
    <text evidence="1">The sequence shown here is derived from an EMBL/GenBank/DDBJ whole genome shotgun (WGS) entry which is preliminary data.</text>
</comment>
<keyword evidence="2" id="KW-1185">Reference proteome</keyword>
<reference evidence="1 2" key="2">
    <citation type="submission" date="2009-02" db="EMBL/GenBank/DDBJ databases">
        <title>Draft genome sequence of Clostridium asparagiforme (DSM 15981).</title>
        <authorList>
            <person name="Sudarsanam P."/>
            <person name="Ley R."/>
            <person name="Guruge J."/>
            <person name="Turnbaugh P.J."/>
            <person name="Mahowald M."/>
            <person name="Liep D."/>
            <person name="Gordon J."/>
        </authorList>
    </citation>
    <scope>NUCLEOTIDE SEQUENCE [LARGE SCALE GENOMIC DNA]</scope>
    <source>
        <strain evidence="1 2">DSM 15981</strain>
    </source>
</reference>
<dbReference type="AlphaFoldDB" id="C0D2B7"/>
<gene>
    <name evidence="1" type="ORF">CLOSTASPAR_03406</name>
</gene>
<organism evidence="1 2">
    <name type="scientific">[Clostridium] asparagiforme DSM 15981</name>
    <dbReference type="NCBI Taxonomy" id="518636"/>
    <lineage>
        <taxon>Bacteria</taxon>
        <taxon>Bacillati</taxon>
        <taxon>Bacillota</taxon>
        <taxon>Clostridia</taxon>
        <taxon>Lachnospirales</taxon>
        <taxon>Lachnospiraceae</taxon>
        <taxon>Enterocloster</taxon>
    </lineage>
</organism>
<evidence type="ECO:0000313" key="1">
    <source>
        <dbReference type="EMBL" id="EEG54539.1"/>
    </source>
</evidence>
<dbReference type="EMBL" id="ACCJ01000261">
    <property type="protein sequence ID" value="EEG54539.1"/>
    <property type="molecule type" value="Genomic_DNA"/>
</dbReference>
<protein>
    <submittedName>
        <fullName evidence="1">Uncharacterized protein</fullName>
    </submittedName>
</protein>
<evidence type="ECO:0000313" key="2">
    <source>
        <dbReference type="Proteomes" id="UP000004756"/>
    </source>
</evidence>
<sequence length="39" mass="4349">MRQAVGEVKRRGAERYVKSSAPPIPPRIIRISCAIDILT</sequence>
<proteinExistence type="predicted"/>